<dbReference type="SUPFAM" id="SSF55486">
    <property type="entry name" value="Metalloproteases ('zincins'), catalytic domain"/>
    <property type="match status" value="1"/>
</dbReference>
<comment type="caution">
    <text evidence="3">The sequence shown here is derived from an EMBL/GenBank/DDBJ whole genome shotgun (WGS) entry which is preliminary data.</text>
</comment>
<feature type="signal peptide" evidence="1">
    <location>
        <begin position="1"/>
        <end position="20"/>
    </location>
</feature>
<dbReference type="GO" id="GO:0016020">
    <property type="term" value="C:membrane"/>
    <property type="evidence" value="ECO:0007669"/>
    <property type="project" value="TreeGrafter"/>
</dbReference>
<reference evidence="3 4" key="1">
    <citation type="submission" date="2019-03" db="EMBL/GenBank/DDBJ databases">
        <title>Genomic Encyclopedia of Type Strains, Phase IV (KMG-IV): sequencing the most valuable type-strain genomes for metagenomic binning, comparative biology and taxonomic classification.</title>
        <authorList>
            <person name="Goeker M."/>
        </authorList>
    </citation>
    <scope>NUCLEOTIDE SEQUENCE [LARGE SCALE GENOMIC DNA]</scope>
    <source>
        <strain evidence="3 4">DSM 45361</strain>
    </source>
</reference>
<dbReference type="GO" id="GO:0070006">
    <property type="term" value="F:metalloaminopeptidase activity"/>
    <property type="evidence" value="ECO:0007669"/>
    <property type="project" value="TreeGrafter"/>
</dbReference>
<keyword evidence="4" id="KW-1185">Reference proteome</keyword>
<proteinExistence type="predicted"/>
<dbReference type="GO" id="GO:0008270">
    <property type="term" value="F:zinc ion binding"/>
    <property type="evidence" value="ECO:0007669"/>
    <property type="project" value="InterPro"/>
</dbReference>
<dbReference type="GO" id="GO:0043171">
    <property type="term" value="P:peptide catabolic process"/>
    <property type="evidence" value="ECO:0007669"/>
    <property type="project" value="TreeGrafter"/>
</dbReference>
<dbReference type="Proteomes" id="UP000295444">
    <property type="component" value="Unassembled WGS sequence"/>
</dbReference>
<name>A0A4R6SCY1_LABRH</name>
<dbReference type="InterPro" id="IPR014782">
    <property type="entry name" value="Peptidase_M1_dom"/>
</dbReference>
<dbReference type="GO" id="GO:0042277">
    <property type="term" value="F:peptide binding"/>
    <property type="evidence" value="ECO:0007669"/>
    <property type="project" value="TreeGrafter"/>
</dbReference>
<organism evidence="3 4">
    <name type="scientific">Labedaea rhizosphaerae</name>
    <dbReference type="NCBI Taxonomy" id="598644"/>
    <lineage>
        <taxon>Bacteria</taxon>
        <taxon>Bacillati</taxon>
        <taxon>Actinomycetota</taxon>
        <taxon>Actinomycetes</taxon>
        <taxon>Pseudonocardiales</taxon>
        <taxon>Pseudonocardiaceae</taxon>
        <taxon>Labedaea</taxon>
    </lineage>
</organism>
<dbReference type="OrthoDB" id="9814383at2"/>
<dbReference type="InterPro" id="IPR050344">
    <property type="entry name" value="Peptidase_M1_aminopeptidases"/>
</dbReference>
<dbReference type="InterPro" id="IPR027268">
    <property type="entry name" value="Peptidase_M4/M1_CTD_sf"/>
</dbReference>
<dbReference type="GO" id="GO:0005615">
    <property type="term" value="C:extracellular space"/>
    <property type="evidence" value="ECO:0007669"/>
    <property type="project" value="TreeGrafter"/>
</dbReference>
<feature type="domain" description="Peptidase M1 membrane alanine aminopeptidase" evidence="2">
    <location>
        <begin position="416"/>
        <end position="597"/>
    </location>
</feature>
<dbReference type="PANTHER" id="PTHR11533">
    <property type="entry name" value="PROTEASE M1 ZINC METALLOPROTEASE"/>
    <property type="match status" value="1"/>
</dbReference>
<dbReference type="Gene3D" id="1.10.390.10">
    <property type="entry name" value="Neutral Protease Domain 2"/>
    <property type="match status" value="1"/>
</dbReference>
<evidence type="ECO:0000313" key="4">
    <source>
        <dbReference type="Proteomes" id="UP000295444"/>
    </source>
</evidence>
<dbReference type="Gene3D" id="2.60.120.260">
    <property type="entry name" value="Galactose-binding domain-like"/>
    <property type="match status" value="1"/>
</dbReference>
<gene>
    <name evidence="3" type="ORF">EV186_103508</name>
</gene>
<dbReference type="PROSITE" id="PS51257">
    <property type="entry name" value="PROKAR_LIPOPROTEIN"/>
    <property type="match status" value="1"/>
</dbReference>
<sequence length="602" mass="62948">MRARSIVAAAALLLGGLAVAAAPQATAAACGDQVVANGGFESGTTPWTASSGVIAAGTTAQPAHSGTQLAKLDGYGTTHTDTLTQSLTLPSGCGSASLTFWLRVTSSETTASTQYDRLAVRLGTTTVATFSNLNKGSAYVPRTIDVSGFVGQTVTLGFTGTEDSSLATTFAIDDVTLTTSGGGDVLDGVRTPVNPKYTVSLTSNTAGTTWTGHESVSFTNASANPLTEVYLRLWDNYHGSCPSTPITVTNVSGGTAGALEVGCTAMKITLPAPLAQGQSGTIGFDLSIVVPSGADRFGHDGAYSMIGNALPVVAVRDTAWHLDPYTNNGESFYTLISDFDVTLVHPSSLLTPATGTSTETTSGTTTTTHATATKVRDFAWAAGPFAKINATSGKGVKVNVYSVSGISTSSANSMLNLAKDAIDVHSGRFGDYPYGEVDVVLDNNFWFGGMEYPGFVLDLVSSTALPHELAHQWFYGIVGDDEYNSPWLDEGFTDYATDLYRGITGSGCGISWQSSAEQLTNSMAYWDAHSSRYSSVVYGYGKCTLHDLRRLIGDTAMANLMKSYAQSHWYGVSTVADFKAAAQAAAGSTDLTSFWSQHRVIG</sequence>
<dbReference type="Pfam" id="PF01433">
    <property type="entry name" value="Peptidase_M1"/>
    <property type="match status" value="1"/>
</dbReference>
<dbReference type="EMBL" id="SNXZ01000003">
    <property type="protein sequence ID" value="TDP97544.1"/>
    <property type="molecule type" value="Genomic_DNA"/>
</dbReference>
<dbReference type="PANTHER" id="PTHR11533:SF174">
    <property type="entry name" value="PUROMYCIN-SENSITIVE AMINOPEPTIDASE-RELATED"/>
    <property type="match status" value="1"/>
</dbReference>
<evidence type="ECO:0000256" key="1">
    <source>
        <dbReference type="SAM" id="SignalP"/>
    </source>
</evidence>
<accession>A0A4R6SCY1</accession>
<dbReference type="CDD" id="cd09604">
    <property type="entry name" value="M1_APN_like"/>
    <property type="match status" value="1"/>
</dbReference>
<dbReference type="GO" id="GO:0005737">
    <property type="term" value="C:cytoplasm"/>
    <property type="evidence" value="ECO:0007669"/>
    <property type="project" value="TreeGrafter"/>
</dbReference>
<feature type="chain" id="PRO_5038355126" evidence="1">
    <location>
        <begin position="21"/>
        <end position="602"/>
    </location>
</feature>
<keyword evidence="1" id="KW-0732">Signal</keyword>
<dbReference type="RefSeq" id="WP_133850730.1">
    <property type="nucleotide sequence ID" value="NZ_SNXZ01000003.1"/>
</dbReference>
<evidence type="ECO:0000259" key="2">
    <source>
        <dbReference type="Pfam" id="PF01433"/>
    </source>
</evidence>
<evidence type="ECO:0000313" key="3">
    <source>
        <dbReference type="EMBL" id="TDP97544.1"/>
    </source>
</evidence>
<dbReference type="NCBIfam" id="NF038128">
    <property type="entry name" value="choice_anch_J"/>
    <property type="match status" value="1"/>
</dbReference>
<protein>
    <submittedName>
        <fullName evidence="3">Peptidase M1-like protein</fullName>
    </submittedName>
</protein>
<dbReference type="AlphaFoldDB" id="A0A4R6SCY1"/>